<dbReference type="Proteomes" id="UP000236291">
    <property type="component" value="Unassembled WGS sequence"/>
</dbReference>
<dbReference type="InterPro" id="IPR036397">
    <property type="entry name" value="RNaseH_sf"/>
</dbReference>
<feature type="domain" description="RNase H type-1" evidence="2">
    <location>
        <begin position="644"/>
        <end position="710"/>
    </location>
</feature>
<dbReference type="Pfam" id="PF00078">
    <property type="entry name" value="RVT_1"/>
    <property type="match status" value="1"/>
</dbReference>
<evidence type="ECO:0000313" key="3">
    <source>
        <dbReference type="EMBL" id="PNY02169.1"/>
    </source>
</evidence>
<reference evidence="3 4" key="1">
    <citation type="journal article" date="2014" name="Am. J. Bot.">
        <title>Genome assembly and annotation for red clover (Trifolium pratense; Fabaceae).</title>
        <authorList>
            <person name="Istvanek J."/>
            <person name="Jaros M."/>
            <person name="Krenek A."/>
            <person name="Repkova J."/>
        </authorList>
    </citation>
    <scope>NUCLEOTIDE SEQUENCE [LARGE SCALE GENOMIC DNA]</scope>
    <source>
        <strain evidence="4">cv. Tatra</strain>
        <tissue evidence="3">Young leaves</tissue>
    </source>
</reference>
<dbReference type="GO" id="GO:0003676">
    <property type="term" value="F:nucleic acid binding"/>
    <property type="evidence" value="ECO:0007669"/>
    <property type="project" value="InterPro"/>
</dbReference>
<evidence type="ECO:0000259" key="2">
    <source>
        <dbReference type="Pfam" id="PF13456"/>
    </source>
</evidence>
<dbReference type="EMBL" id="ASHM01021007">
    <property type="protein sequence ID" value="PNY02169.1"/>
    <property type="molecule type" value="Genomic_DNA"/>
</dbReference>
<protein>
    <submittedName>
        <fullName evidence="3">Ribonuclease H</fullName>
    </submittedName>
</protein>
<comment type="caution">
    <text evidence="3">The sequence shown here is derived from an EMBL/GenBank/DDBJ whole genome shotgun (WGS) entry which is preliminary data.</text>
</comment>
<dbReference type="Pfam" id="PF13456">
    <property type="entry name" value="RVT_3"/>
    <property type="match status" value="1"/>
</dbReference>
<accession>A0A2K3NGM8</accession>
<dbReference type="AlphaFoldDB" id="A0A2K3NGM8"/>
<dbReference type="PANTHER" id="PTHR33116">
    <property type="entry name" value="REVERSE TRANSCRIPTASE ZINC-BINDING DOMAIN-CONTAINING PROTEIN-RELATED-RELATED"/>
    <property type="match status" value="1"/>
</dbReference>
<dbReference type="CDD" id="cd06222">
    <property type="entry name" value="RNase_H_like"/>
    <property type="match status" value="1"/>
</dbReference>
<dbReference type="InterPro" id="IPR000477">
    <property type="entry name" value="RT_dom"/>
</dbReference>
<dbReference type="SUPFAM" id="SSF53098">
    <property type="entry name" value="Ribonuclease H-like"/>
    <property type="match status" value="1"/>
</dbReference>
<dbReference type="GO" id="GO:0004523">
    <property type="term" value="F:RNA-DNA hybrid ribonuclease activity"/>
    <property type="evidence" value="ECO:0007669"/>
    <property type="project" value="InterPro"/>
</dbReference>
<dbReference type="STRING" id="57577.A0A2K3NGM8"/>
<dbReference type="SUPFAM" id="SSF56672">
    <property type="entry name" value="DNA/RNA polymerases"/>
    <property type="match status" value="1"/>
</dbReference>
<evidence type="ECO:0000313" key="4">
    <source>
        <dbReference type="Proteomes" id="UP000236291"/>
    </source>
</evidence>
<sequence length="754" mass="84685">MLTDPAELENHIFNYFQNIFSGATTCIPNTLVQECIPSLVSGEDNVALVRLPSPAEIKSSVFEMNGDGAPGPDGYSGYFYQTFWDIIHHDIIASIITKILADRLSLIASKIISTHQRGFIPGRHISNCVIVTSEAINILSKKCFAGDIALKIDIQKAFDTIDWLFLMYVLRKFGFGVRQGDPLSPLLFCIAEEVLIRCISKAMTAGALQPMTLCRGIQVPSHVLYADDIMIFCKASKKNIKQLLLIFKLYGQASGQLINHQKSKFYVGSISNARMLMLSNLFGFTSGSLPFIYLGCPIFMGKPKSIHLCALADKIKAKLATWKGSFISITGRVQLVRSIIHGMLTDSLQVYLWPISLLNRMEKWIRNFIWSGEVNTRMICIVSWKTVCLPYEVGGLDLCSLRKINTSLLLLLCWKFLSSNDDWARLCRARFLRAGMPAAHFIRSSVWPGIKPHISTVQQQSRWLIGSGDAVLFWSDNWLGDKLLDLLHMPTSLRPLLQGTVRSFTHNHLWRVPHCIVNDYPDVAQCINKIVLPTTTLLDRLVWYSSKDGELKAKQANDFLFSNYQSVSWAHCLWSSAVPPSVSFVYGDFSYYVTSAPGLKVYTSNAPMEQQILQHFHLAPRLRKAPQIKLVLWKAPNIWWPKANTDGSVVSNTAACGGLFRDHLADHVGSFAHNLGPGSILHAEITVITIALELAAAHGWQRIWIESDSMGALSSFDNPSIVPWDLRNRWSNCDLSWFNRYTYSYLSGRQHVCG</sequence>
<dbReference type="Gene3D" id="3.30.420.10">
    <property type="entry name" value="Ribonuclease H-like superfamily/Ribonuclease H"/>
    <property type="match status" value="1"/>
</dbReference>
<organism evidence="3 4">
    <name type="scientific">Trifolium pratense</name>
    <name type="common">Red clover</name>
    <dbReference type="NCBI Taxonomy" id="57577"/>
    <lineage>
        <taxon>Eukaryota</taxon>
        <taxon>Viridiplantae</taxon>
        <taxon>Streptophyta</taxon>
        <taxon>Embryophyta</taxon>
        <taxon>Tracheophyta</taxon>
        <taxon>Spermatophyta</taxon>
        <taxon>Magnoliopsida</taxon>
        <taxon>eudicotyledons</taxon>
        <taxon>Gunneridae</taxon>
        <taxon>Pentapetalae</taxon>
        <taxon>rosids</taxon>
        <taxon>fabids</taxon>
        <taxon>Fabales</taxon>
        <taxon>Fabaceae</taxon>
        <taxon>Papilionoideae</taxon>
        <taxon>50 kb inversion clade</taxon>
        <taxon>NPAAA clade</taxon>
        <taxon>Hologalegina</taxon>
        <taxon>IRL clade</taxon>
        <taxon>Trifolieae</taxon>
        <taxon>Trifolium</taxon>
    </lineage>
</organism>
<dbReference type="PANTHER" id="PTHR33116:SF80">
    <property type="entry name" value="REVERSE TRANSCRIPTASE ZINC-BINDING DOMAIN-CONTAINING PROTEIN"/>
    <property type="match status" value="1"/>
</dbReference>
<proteinExistence type="predicted"/>
<evidence type="ECO:0000259" key="1">
    <source>
        <dbReference type="Pfam" id="PF00078"/>
    </source>
</evidence>
<gene>
    <name evidence="3" type="ORF">L195_g025474</name>
</gene>
<dbReference type="InterPro" id="IPR002156">
    <property type="entry name" value="RNaseH_domain"/>
</dbReference>
<dbReference type="InterPro" id="IPR044730">
    <property type="entry name" value="RNase_H-like_dom_plant"/>
</dbReference>
<dbReference type="CDD" id="cd01650">
    <property type="entry name" value="RT_nLTR_like"/>
    <property type="match status" value="1"/>
</dbReference>
<feature type="domain" description="Reverse transcriptase" evidence="1">
    <location>
        <begin position="94"/>
        <end position="297"/>
    </location>
</feature>
<reference evidence="3 4" key="2">
    <citation type="journal article" date="2017" name="Front. Plant Sci.">
        <title>Gene Classification and Mining of Molecular Markers Useful in Red Clover (Trifolium pratense) Breeding.</title>
        <authorList>
            <person name="Istvanek J."/>
            <person name="Dluhosova J."/>
            <person name="Dluhos P."/>
            <person name="Patkova L."/>
            <person name="Nedelnik J."/>
            <person name="Repkova J."/>
        </authorList>
    </citation>
    <scope>NUCLEOTIDE SEQUENCE [LARGE SCALE GENOMIC DNA]</scope>
    <source>
        <strain evidence="4">cv. Tatra</strain>
        <tissue evidence="3">Young leaves</tissue>
    </source>
</reference>
<dbReference type="InterPro" id="IPR043502">
    <property type="entry name" value="DNA/RNA_pol_sf"/>
</dbReference>
<dbReference type="InterPro" id="IPR012337">
    <property type="entry name" value="RNaseH-like_sf"/>
</dbReference>
<name>A0A2K3NGM8_TRIPR</name>